<evidence type="ECO:0000313" key="1">
    <source>
        <dbReference type="EMBL" id="EKF76015.1"/>
    </source>
</evidence>
<dbReference type="AlphaFoldDB" id="L0WJK4"/>
<dbReference type="InterPro" id="IPR009659">
    <property type="entry name" value="DUF1249"/>
</dbReference>
<comment type="caution">
    <text evidence="1">The sequence shown here is derived from an EMBL/GenBank/DDBJ whole genome shotgun (WGS) entry which is preliminary data.</text>
</comment>
<name>L0WJK4_9GAMM</name>
<sequence>MSRRNRYRLDFRALMTQCEENYARLLPLMKALGERDAMDVQVGHDHHPHTLHMKVLERSPYTTTVRLEDQELLAHMPAPRLTVRLYHDARLAEVTEARPFRRVNARYAYPNRHMHQPDEKAQWNLFLAEWLRHLHDHGRDNSQDWRRRVSGGQ</sequence>
<keyword evidence="2" id="KW-1185">Reference proteome</keyword>
<dbReference type="RefSeq" id="WP_008927378.1">
    <property type="nucleotide sequence ID" value="NZ_AMRJ01000001.1"/>
</dbReference>
<dbReference type="Proteomes" id="UP000010164">
    <property type="component" value="Unassembled WGS sequence"/>
</dbReference>
<protein>
    <recommendedName>
        <fullName evidence="3">Dehydrogenase</fullName>
    </recommendedName>
</protein>
<organism evidence="1 2">
    <name type="scientific">Alcanivorax hongdengensis A-11-3</name>
    <dbReference type="NCBI Taxonomy" id="1177179"/>
    <lineage>
        <taxon>Bacteria</taxon>
        <taxon>Pseudomonadati</taxon>
        <taxon>Pseudomonadota</taxon>
        <taxon>Gammaproteobacteria</taxon>
        <taxon>Oceanospirillales</taxon>
        <taxon>Alcanivoracaceae</taxon>
        <taxon>Alcanivorax</taxon>
    </lineage>
</organism>
<reference evidence="1 2" key="1">
    <citation type="journal article" date="2012" name="J. Bacteriol.">
        <title>Genome Sequence of the Alkane-Degrading Bacterium Alcanivorax hongdengensis Type Strain A-11-3.</title>
        <authorList>
            <person name="Lai Q."/>
            <person name="Shao Z."/>
        </authorList>
    </citation>
    <scope>NUCLEOTIDE SEQUENCE [LARGE SCALE GENOMIC DNA]</scope>
    <source>
        <strain evidence="1 2">A-11-3</strain>
    </source>
</reference>
<accession>L0WJK4</accession>
<dbReference type="OrthoDB" id="9793663at2"/>
<dbReference type="eggNOG" id="COG3151">
    <property type="taxonomic scope" value="Bacteria"/>
</dbReference>
<evidence type="ECO:0000313" key="2">
    <source>
        <dbReference type="Proteomes" id="UP000010164"/>
    </source>
</evidence>
<dbReference type="PANTHER" id="PTHR38774">
    <property type="entry name" value="CYTOPLASMIC PROTEIN-RELATED"/>
    <property type="match status" value="1"/>
</dbReference>
<dbReference type="PANTHER" id="PTHR38774:SF1">
    <property type="entry name" value="CYTOPLASMIC PROTEIN"/>
    <property type="match status" value="1"/>
</dbReference>
<dbReference type="EMBL" id="AMRJ01000001">
    <property type="protein sequence ID" value="EKF76015.1"/>
    <property type="molecule type" value="Genomic_DNA"/>
</dbReference>
<dbReference type="STRING" id="1177179.A11A3_00935"/>
<dbReference type="PATRIC" id="fig|1177179.3.peg.182"/>
<dbReference type="Pfam" id="PF06853">
    <property type="entry name" value="DUF1249"/>
    <property type="match status" value="1"/>
</dbReference>
<gene>
    <name evidence="1" type="ORF">A11A3_00935</name>
</gene>
<proteinExistence type="predicted"/>
<evidence type="ECO:0008006" key="3">
    <source>
        <dbReference type="Google" id="ProtNLM"/>
    </source>
</evidence>